<organism evidence="4 5">
    <name type="scientific">Boletus reticuloceps</name>
    <dbReference type="NCBI Taxonomy" id="495285"/>
    <lineage>
        <taxon>Eukaryota</taxon>
        <taxon>Fungi</taxon>
        <taxon>Dikarya</taxon>
        <taxon>Basidiomycota</taxon>
        <taxon>Agaricomycotina</taxon>
        <taxon>Agaricomycetes</taxon>
        <taxon>Agaricomycetidae</taxon>
        <taxon>Boletales</taxon>
        <taxon>Boletineae</taxon>
        <taxon>Boletaceae</taxon>
        <taxon>Boletoideae</taxon>
        <taxon>Boletus</taxon>
    </lineage>
</organism>
<reference evidence="4" key="1">
    <citation type="submission" date="2021-03" db="EMBL/GenBank/DDBJ databases">
        <title>Evolutionary innovations through gain and loss of genes in the ectomycorrhizal Boletales.</title>
        <authorList>
            <person name="Wu G."/>
            <person name="Miyauchi S."/>
            <person name="Morin E."/>
            <person name="Yang Z.-L."/>
            <person name="Xu J."/>
            <person name="Martin F.M."/>
        </authorList>
    </citation>
    <scope>NUCLEOTIDE SEQUENCE</scope>
    <source>
        <strain evidence="4">BR01</strain>
    </source>
</reference>
<accession>A0A8I2YPB8</accession>
<proteinExistence type="predicted"/>
<feature type="repeat" description="WD" evidence="1">
    <location>
        <begin position="114"/>
        <end position="155"/>
    </location>
</feature>
<dbReference type="PROSITE" id="PS50082">
    <property type="entry name" value="WD_REPEATS_2"/>
    <property type="match status" value="1"/>
</dbReference>
<gene>
    <name evidence="4" type="ORF">JVT61DRAFT_3166</name>
</gene>
<feature type="region of interest" description="Disordered" evidence="3">
    <location>
        <begin position="349"/>
        <end position="378"/>
    </location>
</feature>
<dbReference type="Pfam" id="PF00400">
    <property type="entry name" value="WD40"/>
    <property type="match status" value="2"/>
</dbReference>
<dbReference type="PROSITE" id="PS50294">
    <property type="entry name" value="WD_REPEATS_REGION"/>
    <property type="match status" value="1"/>
</dbReference>
<dbReference type="Gene3D" id="2.130.10.10">
    <property type="entry name" value="YVTN repeat-like/Quinoprotein amine dehydrogenase"/>
    <property type="match status" value="2"/>
</dbReference>
<keyword evidence="2" id="KW-0175">Coiled coil</keyword>
<dbReference type="EMBL" id="JAGFBS010000014">
    <property type="protein sequence ID" value="KAG6375600.1"/>
    <property type="molecule type" value="Genomic_DNA"/>
</dbReference>
<name>A0A8I2YPB8_9AGAM</name>
<evidence type="ECO:0000256" key="1">
    <source>
        <dbReference type="PROSITE-ProRule" id="PRU00221"/>
    </source>
</evidence>
<keyword evidence="1" id="KW-0853">WD repeat</keyword>
<dbReference type="PANTHER" id="PTHR19879">
    <property type="entry name" value="TRANSCRIPTION INITIATION FACTOR TFIID"/>
    <property type="match status" value="1"/>
</dbReference>
<dbReference type="InterPro" id="IPR036322">
    <property type="entry name" value="WD40_repeat_dom_sf"/>
</dbReference>
<feature type="coiled-coil region" evidence="2">
    <location>
        <begin position="396"/>
        <end position="441"/>
    </location>
</feature>
<evidence type="ECO:0000313" key="4">
    <source>
        <dbReference type="EMBL" id="KAG6375600.1"/>
    </source>
</evidence>
<comment type="caution">
    <text evidence="4">The sequence shown here is derived from an EMBL/GenBank/DDBJ whole genome shotgun (WGS) entry which is preliminary data.</text>
</comment>
<dbReference type="InterPro" id="IPR001680">
    <property type="entry name" value="WD40_rpt"/>
</dbReference>
<dbReference type="Proteomes" id="UP000683000">
    <property type="component" value="Unassembled WGS sequence"/>
</dbReference>
<dbReference type="SMART" id="SM00320">
    <property type="entry name" value="WD40"/>
    <property type="match status" value="7"/>
</dbReference>
<evidence type="ECO:0000256" key="2">
    <source>
        <dbReference type="SAM" id="Coils"/>
    </source>
</evidence>
<sequence>MSNVRLFPNNERTQRDDIVHEKEAKPIEIDCPPDVLSVVFLDGKHVVGGGYERRIRQWRVKDGGQVGQPMDVRDSTFNVAVSRDGKWIAGGTSTGWVFVWNSETHEKVVEFKGHPGDNVVVGAIDVSPDGTRIVTGSNDKTVYVWSLFTGERLLGPLAHDHWVVGTNFSPDGRFFATATWAHSIRIYDKQNGRILVDIPVMPNLTFNRCLSWTSDSKRIFALSIDGSIHCLDVTGGTSLSHWSVHSTLDVHSMAMAMNGAFIAASIGSSVSFWDTRTHEQIGPVIQHIADIESVAISSNYDLAIGGGKKIAIHSLCDVLSSSYFDDAPRKQEIQHNNVEKAGLEETHNSHHKILNGGPNELGLPRQLANSPPNGDQKRDNLVQSLRTLEESPSSKIACLEKSIEKLRDEQAEARRAANEKIDSLNDTIRSLRANLRVQEARSRVKTLSLDKVIDELRDQLATSQRTANQEKIGLDQVIDTLCADFRARDEGSGATTVTLIYAY</sequence>
<keyword evidence="5" id="KW-1185">Reference proteome</keyword>
<dbReference type="OrthoDB" id="2690844at2759"/>
<protein>
    <submittedName>
        <fullName evidence="4">WD40-repeat-containing domain protein</fullName>
    </submittedName>
</protein>
<dbReference type="AlphaFoldDB" id="A0A8I2YPB8"/>
<evidence type="ECO:0000256" key="3">
    <source>
        <dbReference type="SAM" id="MobiDB-lite"/>
    </source>
</evidence>
<dbReference type="SUPFAM" id="SSF50978">
    <property type="entry name" value="WD40 repeat-like"/>
    <property type="match status" value="1"/>
</dbReference>
<dbReference type="PANTHER" id="PTHR19879:SF9">
    <property type="entry name" value="TRANSCRIPTION INITIATION FACTOR TFIID SUBUNIT 5"/>
    <property type="match status" value="1"/>
</dbReference>
<dbReference type="InterPro" id="IPR015943">
    <property type="entry name" value="WD40/YVTN_repeat-like_dom_sf"/>
</dbReference>
<evidence type="ECO:0000313" key="5">
    <source>
        <dbReference type="Proteomes" id="UP000683000"/>
    </source>
</evidence>